<evidence type="ECO:0000256" key="3">
    <source>
        <dbReference type="SAM" id="SignalP"/>
    </source>
</evidence>
<dbReference type="SUPFAM" id="SSF49299">
    <property type="entry name" value="PKD domain"/>
    <property type="match status" value="1"/>
</dbReference>
<dbReference type="InterPro" id="IPR050985">
    <property type="entry name" value="Alpha-glycosidase_related"/>
</dbReference>
<gene>
    <name evidence="5" type="ordered locus">Acid345_0944</name>
</gene>
<evidence type="ECO:0000256" key="1">
    <source>
        <dbReference type="ARBA" id="ARBA00022801"/>
    </source>
</evidence>
<dbReference type="CDD" id="cd14791">
    <property type="entry name" value="GH36"/>
    <property type="match status" value="1"/>
</dbReference>
<organism evidence="5 6">
    <name type="scientific">Koribacter versatilis (strain Ellin345)</name>
    <dbReference type="NCBI Taxonomy" id="204669"/>
    <lineage>
        <taxon>Bacteria</taxon>
        <taxon>Pseudomonadati</taxon>
        <taxon>Acidobacteriota</taxon>
        <taxon>Terriglobia</taxon>
        <taxon>Terriglobales</taxon>
        <taxon>Candidatus Korobacteraceae</taxon>
        <taxon>Candidatus Korobacter</taxon>
    </lineage>
</organism>
<dbReference type="InterPro" id="IPR002252">
    <property type="entry name" value="Glyco_hydro_36"/>
</dbReference>
<dbReference type="PANTHER" id="PTHR43053">
    <property type="entry name" value="GLYCOSIDASE FAMILY 31"/>
    <property type="match status" value="1"/>
</dbReference>
<dbReference type="SMART" id="SM00089">
    <property type="entry name" value="PKD"/>
    <property type="match status" value="1"/>
</dbReference>
<dbReference type="Gene3D" id="2.60.40.10">
    <property type="entry name" value="Immunoglobulins"/>
    <property type="match status" value="1"/>
</dbReference>
<dbReference type="Pfam" id="PF18911">
    <property type="entry name" value="PKD_4"/>
    <property type="match status" value="1"/>
</dbReference>
<dbReference type="InterPro" id="IPR013783">
    <property type="entry name" value="Ig-like_fold"/>
</dbReference>
<dbReference type="InterPro" id="IPR035986">
    <property type="entry name" value="PKD_dom_sf"/>
</dbReference>
<dbReference type="GO" id="GO:0016052">
    <property type="term" value="P:carbohydrate catabolic process"/>
    <property type="evidence" value="ECO:0007669"/>
    <property type="project" value="InterPro"/>
</dbReference>
<dbReference type="CAZy" id="GH36">
    <property type="family name" value="Glycoside Hydrolase Family 36"/>
</dbReference>
<dbReference type="KEGG" id="aba:Acid345_0944"/>
<evidence type="ECO:0000313" key="5">
    <source>
        <dbReference type="EMBL" id="ABF39947.1"/>
    </source>
</evidence>
<proteinExistence type="predicted"/>
<dbReference type="Proteomes" id="UP000002432">
    <property type="component" value="Chromosome"/>
</dbReference>
<dbReference type="Pfam" id="PF02065">
    <property type="entry name" value="Melibiase"/>
    <property type="match status" value="1"/>
</dbReference>
<evidence type="ECO:0000313" key="6">
    <source>
        <dbReference type="Proteomes" id="UP000002432"/>
    </source>
</evidence>
<dbReference type="CDD" id="cd00146">
    <property type="entry name" value="PKD"/>
    <property type="match status" value="1"/>
</dbReference>
<dbReference type="GO" id="GO:0004557">
    <property type="term" value="F:alpha-galactosidase activity"/>
    <property type="evidence" value="ECO:0007669"/>
    <property type="project" value="InterPro"/>
</dbReference>
<sequence length="824" mass="89588">MNSSYLRQCQIAVLVVAGMACAVSASAQSLANKAVSISVNAGDGSYQLAGVDGKPVLSARVGAEVDHKWLRSSEYGGCKAAESKFNDDLGAGKQIAVTCAGTASKPELTYVLQAYDQAPYGTVQVKLRNTTGKKLSVQAIRSVEAIGESRIELGANAAADRVLSDSFSEDWPDLKIYDLAQAPEGLHRGVGSQLIYNRESKQGLFLGALTSEKFLTILRLKTDGAKIGSYEVDATGTTEIQRALHLEDSPAEDVVELSLPLAAGETMTSDRLMLAIGGDYHAQLLAYGDAIRRLHHARVNGETPVGWWSWTAYYGAINQGEVLANADWLSQNLASLGYTFFQVDEGYQYARGEFTTTNATQFPDGMRVVGHHIVGDGLVFGLWTAPFEITTRSWVFQNHKDWLVKNAKGQPIPIGDVWGQHVDTLYAIDTTNPGAQEYLRQTYKTIVREWGVRFIKLDFMDTTAIEGYYYKPNTTALEAQRIGLQIIRDTVGDEVILDKDGSPMLNPVGLVDSGRVSADTGHNFERTKAAEPGIAARFYMHRNFFINDPDAYNVTDSYLMEEHEQKPPVTLAGAQASIALSAISGGNYEIGDDMLLLGREKDRLALASNIDLINMIRIGRAATPVDLLTYASEDEQPSVFFLREDQRQAVLVVFNWTKSSRTHQFQLADLGLPASGKFEATDVLNGNAAVALGNGALRIADQSGESVRVIKIVDSSVQPSAPVLKTSVPETAKAGETIHCSVQADLEHTPATTYRWDFGDGTHASGKTATHAYPTAGEYSIQLVAEGLDGVPANQTFTVKVTGNLPVMPQLKDNRRFVEPTERK</sequence>
<dbReference type="PROSITE" id="PS50093">
    <property type="entry name" value="PKD"/>
    <property type="match status" value="1"/>
</dbReference>
<dbReference type="EnsemblBacteria" id="ABF39947">
    <property type="protein sequence ID" value="ABF39947"/>
    <property type="gene ID" value="Acid345_0944"/>
</dbReference>
<dbReference type="PANTHER" id="PTHR43053:SF3">
    <property type="entry name" value="ALPHA-GALACTOSIDASE C-RELATED"/>
    <property type="match status" value="1"/>
</dbReference>
<dbReference type="EMBL" id="CP000360">
    <property type="protein sequence ID" value="ABF39947.1"/>
    <property type="molecule type" value="Genomic_DNA"/>
</dbReference>
<feature type="domain" description="PKD" evidence="4">
    <location>
        <begin position="749"/>
        <end position="802"/>
    </location>
</feature>
<dbReference type="eggNOG" id="COG3345">
    <property type="taxonomic scope" value="Bacteria"/>
</dbReference>
<dbReference type="AlphaFoldDB" id="Q1IT53"/>
<keyword evidence="6" id="KW-1185">Reference proteome</keyword>
<keyword evidence="1 5" id="KW-0378">Hydrolase</keyword>
<dbReference type="Gene3D" id="3.20.20.70">
    <property type="entry name" value="Aldolase class I"/>
    <property type="match status" value="1"/>
</dbReference>
<dbReference type="PROSITE" id="PS51257">
    <property type="entry name" value="PROKAR_LIPOPROTEIN"/>
    <property type="match status" value="1"/>
</dbReference>
<dbReference type="eggNOG" id="COG3291">
    <property type="taxonomic scope" value="Bacteria"/>
</dbReference>
<evidence type="ECO:0000256" key="2">
    <source>
        <dbReference type="ARBA" id="ARBA00023295"/>
    </source>
</evidence>
<dbReference type="HOGENOM" id="CLU_343503_0_0_0"/>
<dbReference type="InterPro" id="IPR022409">
    <property type="entry name" value="PKD/Chitinase_dom"/>
</dbReference>
<name>Q1IT53_KORVE</name>
<feature type="signal peptide" evidence="3">
    <location>
        <begin position="1"/>
        <end position="27"/>
    </location>
</feature>
<dbReference type="InterPro" id="IPR000601">
    <property type="entry name" value="PKD_dom"/>
</dbReference>
<feature type="chain" id="PRO_5004191230" evidence="3">
    <location>
        <begin position="28"/>
        <end position="824"/>
    </location>
</feature>
<dbReference type="STRING" id="204669.Acid345_0944"/>
<dbReference type="InterPro" id="IPR017853">
    <property type="entry name" value="GH"/>
</dbReference>
<evidence type="ECO:0000259" key="4">
    <source>
        <dbReference type="PROSITE" id="PS50093"/>
    </source>
</evidence>
<dbReference type="SUPFAM" id="SSF51445">
    <property type="entry name" value="(Trans)glycosidases"/>
    <property type="match status" value="1"/>
</dbReference>
<dbReference type="RefSeq" id="WP_011521749.1">
    <property type="nucleotide sequence ID" value="NC_008009.1"/>
</dbReference>
<reference evidence="5 6" key="1">
    <citation type="journal article" date="2009" name="Appl. Environ. Microbiol.">
        <title>Three genomes from the phylum Acidobacteria provide insight into the lifestyles of these microorganisms in soils.</title>
        <authorList>
            <person name="Ward N.L."/>
            <person name="Challacombe J.F."/>
            <person name="Janssen P.H."/>
            <person name="Henrissat B."/>
            <person name="Coutinho P.M."/>
            <person name="Wu M."/>
            <person name="Xie G."/>
            <person name="Haft D.H."/>
            <person name="Sait M."/>
            <person name="Badger J."/>
            <person name="Barabote R.D."/>
            <person name="Bradley B."/>
            <person name="Brettin T.S."/>
            <person name="Brinkac L.M."/>
            <person name="Bruce D."/>
            <person name="Creasy T."/>
            <person name="Daugherty S.C."/>
            <person name="Davidsen T.M."/>
            <person name="DeBoy R.T."/>
            <person name="Detter J.C."/>
            <person name="Dodson R.J."/>
            <person name="Durkin A.S."/>
            <person name="Ganapathy A."/>
            <person name="Gwinn-Giglio M."/>
            <person name="Han C.S."/>
            <person name="Khouri H."/>
            <person name="Kiss H."/>
            <person name="Kothari S.P."/>
            <person name="Madupu R."/>
            <person name="Nelson K.E."/>
            <person name="Nelson W.C."/>
            <person name="Paulsen I."/>
            <person name="Penn K."/>
            <person name="Ren Q."/>
            <person name="Rosovitz M.J."/>
            <person name="Selengut J.D."/>
            <person name="Shrivastava S."/>
            <person name="Sullivan S.A."/>
            <person name="Tapia R."/>
            <person name="Thompson L.S."/>
            <person name="Watkins K.L."/>
            <person name="Yang Q."/>
            <person name="Yu C."/>
            <person name="Zafar N."/>
            <person name="Zhou L."/>
            <person name="Kuske C.R."/>
        </authorList>
    </citation>
    <scope>NUCLEOTIDE SEQUENCE [LARGE SCALE GENOMIC DNA]</scope>
    <source>
        <strain evidence="5 6">Ellin345</strain>
    </source>
</reference>
<dbReference type="InterPro" id="IPR013785">
    <property type="entry name" value="Aldolase_TIM"/>
</dbReference>
<keyword evidence="3" id="KW-0732">Signal</keyword>
<keyword evidence="2" id="KW-0326">Glycosidase</keyword>
<accession>Q1IT53</accession>
<protein>
    <submittedName>
        <fullName evidence="5">Glycoside hydrolase/PKD</fullName>
    </submittedName>
</protein>